<organism evidence="5 6">
    <name type="scientific">Agaribacillus aureus</name>
    <dbReference type="NCBI Taxonomy" id="3051825"/>
    <lineage>
        <taxon>Bacteria</taxon>
        <taxon>Pseudomonadati</taxon>
        <taxon>Bacteroidota</taxon>
        <taxon>Cytophagia</taxon>
        <taxon>Cytophagales</taxon>
        <taxon>Splendidivirgaceae</taxon>
        <taxon>Agaribacillus</taxon>
    </lineage>
</organism>
<dbReference type="EMBL" id="JAUJEB010000002">
    <property type="protein sequence ID" value="MDN5213333.1"/>
    <property type="molecule type" value="Genomic_DNA"/>
</dbReference>
<dbReference type="InterPro" id="IPR056737">
    <property type="entry name" value="Beta-prop_ATRN-MKLN-like"/>
</dbReference>
<reference evidence="5" key="1">
    <citation type="submission" date="2023-06" db="EMBL/GenBank/DDBJ databases">
        <title>Genomic of Agaribacillus aureum.</title>
        <authorList>
            <person name="Wang G."/>
        </authorList>
    </citation>
    <scope>NUCLEOTIDE SEQUENCE</scope>
    <source>
        <strain evidence="5">BMA12</strain>
    </source>
</reference>
<evidence type="ECO:0000256" key="2">
    <source>
        <dbReference type="ARBA" id="ARBA00022737"/>
    </source>
</evidence>
<dbReference type="InterPro" id="IPR006652">
    <property type="entry name" value="Kelch_1"/>
</dbReference>
<evidence type="ECO:0000256" key="3">
    <source>
        <dbReference type="SAM" id="SignalP"/>
    </source>
</evidence>
<proteinExistence type="predicted"/>
<keyword evidence="1" id="KW-0880">Kelch repeat</keyword>
<gene>
    <name evidence="5" type="ORF">QQ020_14785</name>
</gene>
<dbReference type="PANTHER" id="PTHR45632">
    <property type="entry name" value="LD33804P"/>
    <property type="match status" value="1"/>
</dbReference>
<feature type="chain" id="PRO_5045565770" evidence="3">
    <location>
        <begin position="22"/>
        <end position="327"/>
    </location>
</feature>
<comment type="caution">
    <text evidence="5">The sequence shown here is derived from an EMBL/GenBank/DDBJ whole genome shotgun (WGS) entry which is preliminary data.</text>
</comment>
<dbReference type="RefSeq" id="WP_346758672.1">
    <property type="nucleotide sequence ID" value="NZ_JAUJEB010000002.1"/>
</dbReference>
<evidence type="ECO:0000313" key="6">
    <source>
        <dbReference type="Proteomes" id="UP001172083"/>
    </source>
</evidence>
<keyword evidence="2" id="KW-0677">Repeat</keyword>
<dbReference type="PANTHER" id="PTHR45632:SF3">
    <property type="entry name" value="KELCH-LIKE PROTEIN 32"/>
    <property type="match status" value="1"/>
</dbReference>
<evidence type="ECO:0000313" key="5">
    <source>
        <dbReference type="EMBL" id="MDN5213333.1"/>
    </source>
</evidence>
<dbReference type="InterPro" id="IPR015915">
    <property type="entry name" value="Kelch-typ_b-propeller"/>
</dbReference>
<keyword evidence="3" id="KW-0732">Signal</keyword>
<feature type="domain" description="Attractin/MKLN-like beta-propeller" evidence="4">
    <location>
        <begin position="26"/>
        <end position="265"/>
    </location>
</feature>
<dbReference type="Pfam" id="PF24981">
    <property type="entry name" value="Beta-prop_ATRN-LZTR1"/>
    <property type="match status" value="1"/>
</dbReference>
<evidence type="ECO:0000259" key="4">
    <source>
        <dbReference type="Pfam" id="PF24981"/>
    </source>
</evidence>
<dbReference type="SUPFAM" id="SSF117281">
    <property type="entry name" value="Kelch motif"/>
    <property type="match status" value="1"/>
</dbReference>
<name>A0ABT8LAM7_9BACT</name>
<dbReference type="Gene3D" id="2.120.10.80">
    <property type="entry name" value="Kelch-type beta propeller"/>
    <property type="match status" value="2"/>
</dbReference>
<evidence type="ECO:0000256" key="1">
    <source>
        <dbReference type="ARBA" id="ARBA00022441"/>
    </source>
</evidence>
<feature type="signal peptide" evidence="3">
    <location>
        <begin position="1"/>
        <end position="21"/>
    </location>
</feature>
<sequence>MKRSTFLILSAFVFFSGFSQAQESGQIIETVNSPTARHECGAVAFDNQLFLIGGRGIKHVEIFNPKTNSWKKAGKTPFEIHHFQPVVYGNEIYILSAFTGKFPRETPLEKVWIYNPKDDKWREGPVIPENRRRGGGGALTVGDKIYVAGGIIDGHHSGTIPWTDVFDPKTGKWVELSDMPHRRDHTVAVGDDQYMYLLGGRTTDYHEEDNYGAFMAKTINKVDRFNFSTGKWDTLAEDLPVATAGAGAVMIKGKIYYMGGETGQVAAHNEIQVYGINTRKWEIKGSLERGRHGTQPVVIGGKMYIAAGSGNKGGGPELSSTEAVALH</sequence>
<keyword evidence="6" id="KW-1185">Reference proteome</keyword>
<dbReference type="Proteomes" id="UP001172083">
    <property type="component" value="Unassembled WGS sequence"/>
</dbReference>
<dbReference type="SMART" id="SM00612">
    <property type="entry name" value="Kelch"/>
    <property type="match status" value="5"/>
</dbReference>
<protein>
    <submittedName>
        <fullName evidence="5">Kelch repeat-containing protein</fullName>
    </submittedName>
</protein>
<accession>A0ABT8LAM7</accession>